<dbReference type="Pfam" id="PF01636">
    <property type="entry name" value="APH"/>
    <property type="match status" value="1"/>
</dbReference>
<evidence type="ECO:0000259" key="13">
    <source>
        <dbReference type="Pfam" id="PF01636"/>
    </source>
</evidence>
<dbReference type="PIRSF" id="PIRSF000706">
    <property type="entry name" value="Kanamycin_kin"/>
    <property type="match status" value="1"/>
</dbReference>
<comment type="similarity">
    <text evidence="1 10">Belongs to the aminoglycoside phosphotransferase family.</text>
</comment>
<dbReference type="EC" id="2.7.1.95" evidence="2"/>
<dbReference type="GO" id="GO:0046872">
    <property type="term" value="F:metal ion binding"/>
    <property type="evidence" value="ECO:0007669"/>
    <property type="project" value="UniProtKB-KW"/>
</dbReference>
<comment type="caution">
    <text evidence="14">The sequence shown here is derived from an EMBL/GenBank/DDBJ whole genome shotgun (WGS) entry which is preliminary data.</text>
</comment>
<evidence type="ECO:0000256" key="10">
    <source>
        <dbReference type="PIRNR" id="PIRNR000706"/>
    </source>
</evidence>
<evidence type="ECO:0000256" key="11">
    <source>
        <dbReference type="PIRSR" id="PIRSR000706-1"/>
    </source>
</evidence>
<dbReference type="PANTHER" id="PTHR21310:SF41">
    <property type="entry name" value="3'-PHOSPHOTRANSFERASE, PUTATIVE-RELATED"/>
    <property type="match status" value="1"/>
</dbReference>
<dbReference type="GO" id="GO:0046677">
    <property type="term" value="P:response to antibiotic"/>
    <property type="evidence" value="ECO:0007669"/>
    <property type="project" value="UniProtKB-KW"/>
</dbReference>
<dbReference type="SMR" id="A0A0C6ERQ2"/>
<dbReference type="InterPro" id="IPR002575">
    <property type="entry name" value="Aminoglycoside_PTrfase"/>
</dbReference>
<feature type="binding site" evidence="12">
    <location>
        <position position="200"/>
    </location>
    <ligand>
        <name>Mg(2+)</name>
        <dbReference type="ChEBI" id="CHEBI:18420"/>
    </ligand>
</feature>
<dbReference type="Proteomes" id="UP000284767">
    <property type="component" value="Unassembled WGS sequence"/>
</dbReference>
<dbReference type="NCBIfam" id="NF033068">
    <property type="entry name" value="APH_3p"/>
    <property type="match status" value="1"/>
</dbReference>
<proteinExistence type="inferred from homology"/>
<accession>A0A0C6ERQ2</accession>
<keyword evidence="5 10" id="KW-0547">Nucleotide-binding</keyword>
<dbReference type="NCBIfam" id="NF032898">
    <property type="entry name" value="APH_3p_II"/>
    <property type="match status" value="1"/>
</dbReference>
<evidence type="ECO:0000313" key="14">
    <source>
        <dbReference type="EMBL" id="RPM09117.1"/>
    </source>
</evidence>
<evidence type="ECO:0000256" key="7">
    <source>
        <dbReference type="ARBA" id="ARBA00022840"/>
    </source>
</evidence>
<dbReference type="RefSeq" id="WP_003113011.1">
    <property type="nucleotide sequence ID" value="NZ_AP014651.1"/>
</dbReference>
<reference evidence="14 15" key="1">
    <citation type="submission" date="2017-08" db="EMBL/GenBank/DDBJ databases">
        <authorList>
            <person name="Feschi L."/>
            <person name="Jeukens J."/>
            <person name="Emond-Rheault J.-G."/>
            <person name="Kukavica-Ibrulj I."/>
            <person name="Boyle B."/>
            <person name="Levesque R.C."/>
        </authorList>
    </citation>
    <scope>NUCLEOTIDE SEQUENCE [LARGE SCALE GENOMIC DNA]</scope>
    <source>
        <strain evidence="14 15">PA-W36</strain>
    </source>
</reference>
<dbReference type="Gene3D" id="3.90.1200.10">
    <property type="match status" value="1"/>
</dbReference>
<sequence>MHDAATSMPPQAPSTWADYLAGYRWRGQGEGCSAATVHRLEAARRPTLFVKQEVLSAHAELPAEIARLRWLHGAGIDCPQVLNETQSDGRQWLLMSAVPGDTLSALAQRGELEPERLVRLVAAALRRLHDLDPAACPFDHRLERRLDTVRQRVEAGLVDEADFDDDHRGRSATELYRLLLDRRPAVEDLVVAHGDACLPNLLAEGRRFSGFIDCGRLGVADRHQDLALAARDIEAELGAAWAEAFLVEYGGDIDGERLAYFRLLDEFF</sequence>
<dbReference type="InterPro" id="IPR051678">
    <property type="entry name" value="AGP_Transferase"/>
</dbReference>
<feature type="active site" description="Proton acceptor" evidence="11">
    <location>
        <position position="195"/>
    </location>
</feature>
<evidence type="ECO:0000256" key="2">
    <source>
        <dbReference type="ARBA" id="ARBA00012193"/>
    </source>
</evidence>
<keyword evidence="8 10" id="KW-0046">Antibiotic resistance</keyword>
<feature type="binding site" evidence="12">
    <location>
        <position position="213"/>
    </location>
    <ligand>
        <name>Mg(2+)</name>
        <dbReference type="ChEBI" id="CHEBI:18420"/>
    </ligand>
</feature>
<evidence type="ECO:0000256" key="3">
    <source>
        <dbReference type="ARBA" id="ARBA00017903"/>
    </source>
</evidence>
<reference evidence="14 15" key="2">
    <citation type="submission" date="2019-01" db="EMBL/GenBank/DDBJ databases">
        <title>The Pseudomonas aeruginosa pan-genome provides new insights on its population structure, horizontal gene transfer and pathogenicity.</title>
        <authorList>
            <person name="Freschi L."/>
            <person name="Vincent A.T."/>
            <person name="Jeukens J."/>
            <person name="Emond-Rheault J.-G."/>
            <person name="Kukavica-Ibrulj I."/>
            <person name="Dupont M.-J."/>
            <person name="Charette S.J."/>
            <person name="Boyle B."/>
            <person name="Levesque R.C."/>
        </authorList>
    </citation>
    <scope>NUCLEOTIDE SEQUENCE [LARGE SCALE GENOMIC DNA]</scope>
    <source>
        <strain evidence="14 15">PA-W36</strain>
    </source>
</reference>
<keyword evidence="7 10" id="KW-0067">ATP-binding</keyword>
<evidence type="ECO:0000256" key="5">
    <source>
        <dbReference type="ARBA" id="ARBA00022741"/>
    </source>
</evidence>
<dbReference type="AlphaFoldDB" id="A0A0C6ERQ2"/>
<evidence type="ECO:0000256" key="8">
    <source>
        <dbReference type="ARBA" id="ARBA00023251"/>
    </source>
</evidence>
<protein>
    <recommendedName>
        <fullName evidence="3">Aminoglycoside 3'-phosphotransferase</fullName>
        <ecNumber evidence="2">2.7.1.95</ecNumber>
    </recommendedName>
</protein>
<keyword evidence="12" id="KW-0479">Metal-binding</keyword>
<evidence type="ECO:0000256" key="1">
    <source>
        <dbReference type="ARBA" id="ARBA00006219"/>
    </source>
</evidence>
<dbReference type="GO" id="GO:0005524">
    <property type="term" value="F:ATP binding"/>
    <property type="evidence" value="ECO:0007669"/>
    <property type="project" value="UniProtKB-KW"/>
</dbReference>
<gene>
    <name evidence="14" type="ORF">IPC1295_24710</name>
</gene>
<comment type="catalytic activity">
    <reaction evidence="9">
        <text>kanamycin A + ATP = kanamycin 3'-phosphate + ADP + H(+)</text>
        <dbReference type="Rhea" id="RHEA:24256"/>
        <dbReference type="ChEBI" id="CHEBI:15378"/>
        <dbReference type="ChEBI" id="CHEBI:30616"/>
        <dbReference type="ChEBI" id="CHEBI:57909"/>
        <dbReference type="ChEBI" id="CHEBI:58214"/>
        <dbReference type="ChEBI" id="CHEBI:456216"/>
        <dbReference type="EC" id="2.7.1.95"/>
    </reaction>
</comment>
<keyword evidence="12" id="KW-0460">Magnesium</keyword>
<keyword evidence="6 10" id="KW-0418">Kinase</keyword>
<evidence type="ECO:0000256" key="12">
    <source>
        <dbReference type="PIRSR" id="PIRSR000706-2"/>
    </source>
</evidence>
<name>A0A0C6ERQ2_PSEAI</name>
<evidence type="ECO:0000256" key="9">
    <source>
        <dbReference type="ARBA" id="ARBA00048925"/>
    </source>
</evidence>
<evidence type="ECO:0000256" key="6">
    <source>
        <dbReference type="ARBA" id="ARBA00022777"/>
    </source>
</evidence>
<dbReference type="PANTHER" id="PTHR21310">
    <property type="entry name" value="AMINOGLYCOSIDE PHOSPHOTRANSFERASE-RELATED-RELATED"/>
    <property type="match status" value="1"/>
</dbReference>
<evidence type="ECO:0000313" key="15">
    <source>
        <dbReference type="Proteomes" id="UP000284767"/>
    </source>
</evidence>
<dbReference type="EMBL" id="NSNE01000017">
    <property type="protein sequence ID" value="RPM09117.1"/>
    <property type="molecule type" value="Genomic_DNA"/>
</dbReference>
<dbReference type="GO" id="GO:0008910">
    <property type="term" value="F:kanamycin kinase activity"/>
    <property type="evidence" value="ECO:0007669"/>
    <property type="project" value="UniProtKB-EC"/>
</dbReference>
<dbReference type="Gene3D" id="3.30.200.20">
    <property type="entry name" value="Phosphorylase Kinase, domain 1"/>
    <property type="match status" value="1"/>
</dbReference>
<keyword evidence="4 10" id="KW-0808">Transferase</keyword>
<organism evidence="14 15">
    <name type="scientific">Pseudomonas aeruginosa</name>
    <dbReference type="NCBI Taxonomy" id="287"/>
    <lineage>
        <taxon>Bacteria</taxon>
        <taxon>Pseudomonadati</taxon>
        <taxon>Pseudomonadota</taxon>
        <taxon>Gammaproteobacteria</taxon>
        <taxon>Pseudomonadales</taxon>
        <taxon>Pseudomonadaceae</taxon>
        <taxon>Pseudomonas</taxon>
    </lineage>
</organism>
<feature type="domain" description="Aminoglycoside phosphotransferase" evidence="13">
    <location>
        <begin position="29"/>
        <end position="257"/>
    </location>
</feature>
<dbReference type="InterPro" id="IPR011009">
    <property type="entry name" value="Kinase-like_dom_sf"/>
</dbReference>
<dbReference type="CDD" id="cd05150">
    <property type="entry name" value="APH"/>
    <property type="match status" value="1"/>
</dbReference>
<dbReference type="InterPro" id="IPR024165">
    <property type="entry name" value="Kan/Strep_kinase"/>
</dbReference>
<evidence type="ECO:0000256" key="4">
    <source>
        <dbReference type="ARBA" id="ARBA00022679"/>
    </source>
</evidence>
<dbReference type="SUPFAM" id="SSF56112">
    <property type="entry name" value="Protein kinase-like (PK-like)"/>
    <property type="match status" value="1"/>
</dbReference>